<reference evidence="2" key="1">
    <citation type="submission" date="2022-11" db="EMBL/GenBank/DDBJ databases">
        <authorList>
            <person name="Scott C."/>
            <person name="Bruce N."/>
        </authorList>
    </citation>
    <scope>NUCLEOTIDE SEQUENCE</scope>
</reference>
<organism evidence="2 3">
    <name type="scientific">Parascedosporium putredinis</name>
    <dbReference type="NCBI Taxonomy" id="1442378"/>
    <lineage>
        <taxon>Eukaryota</taxon>
        <taxon>Fungi</taxon>
        <taxon>Dikarya</taxon>
        <taxon>Ascomycota</taxon>
        <taxon>Pezizomycotina</taxon>
        <taxon>Sordariomycetes</taxon>
        <taxon>Hypocreomycetidae</taxon>
        <taxon>Microascales</taxon>
        <taxon>Microascaceae</taxon>
        <taxon>Parascedosporium</taxon>
    </lineage>
</organism>
<proteinExistence type="predicted"/>
<dbReference type="EMBL" id="CALLCH030000019">
    <property type="protein sequence ID" value="CAI4219221.1"/>
    <property type="molecule type" value="Genomic_DNA"/>
</dbReference>
<dbReference type="Proteomes" id="UP000838763">
    <property type="component" value="Unassembled WGS sequence"/>
</dbReference>
<accession>A0A9P1MEP8</accession>
<name>A0A9P1MEP8_9PEZI</name>
<dbReference type="AlphaFoldDB" id="A0A9P1MEP8"/>
<protein>
    <submittedName>
        <fullName evidence="2">Uncharacterized protein</fullName>
    </submittedName>
</protein>
<sequence>MNGLFDDNNLPWSPAFKLDDHLFGGFDGSLENTDFNIFQDAGDDVFNDLVNFDHSSPLKRTARRSRMDRSQSTSAITTMTSFDLSSSKTLDVPTLKVWEDATAGPLDTPSRAFEGLSSPSKHLLGSPSPLMQSPSKLPANLAMVPAEGDWSALAFDPADFILESQECAGVDILQGFAKIGSGSQSTAPRNARSGSKPGISRYYSSAF</sequence>
<evidence type="ECO:0000313" key="3">
    <source>
        <dbReference type="Proteomes" id="UP000838763"/>
    </source>
</evidence>
<dbReference type="OrthoDB" id="5954824at2759"/>
<keyword evidence="3" id="KW-1185">Reference proteome</keyword>
<gene>
    <name evidence="2" type="ORF">PPNO1_LOCUS8789</name>
</gene>
<comment type="caution">
    <text evidence="2">The sequence shown here is derived from an EMBL/GenBank/DDBJ whole genome shotgun (WGS) entry which is preliminary data.</text>
</comment>
<evidence type="ECO:0000313" key="2">
    <source>
        <dbReference type="EMBL" id="CAI4219221.1"/>
    </source>
</evidence>
<evidence type="ECO:0000256" key="1">
    <source>
        <dbReference type="SAM" id="MobiDB-lite"/>
    </source>
</evidence>
<feature type="region of interest" description="Disordered" evidence="1">
    <location>
        <begin position="181"/>
        <end position="207"/>
    </location>
</feature>